<dbReference type="InterPro" id="IPR006775">
    <property type="entry name" value="GH116_catalytic"/>
</dbReference>
<feature type="domain" description="Glycosyl-hydrolase family 116 N-terminal" evidence="2">
    <location>
        <begin position="3"/>
        <end position="59"/>
    </location>
</feature>
<dbReference type="Pfam" id="PF04685">
    <property type="entry name" value="DUF608"/>
    <property type="match status" value="1"/>
</dbReference>
<feature type="domain" description="Glycosyl-hydrolase family 116 catalytic region" evidence="1">
    <location>
        <begin position="139"/>
        <end position="348"/>
    </location>
</feature>
<dbReference type="SUPFAM" id="SSF48208">
    <property type="entry name" value="Six-hairpin glycosidases"/>
    <property type="match status" value="1"/>
</dbReference>
<keyword evidence="4" id="KW-1185">Reference proteome</keyword>
<dbReference type="AlphaFoldDB" id="A0A7J9G5K5"/>
<evidence type="ECO:0000313" key="3">
    <source>
        <dbReference type="EMBL" id="MBA0792822.1"/>
    </source>
</evidence>
<sequence>MIIPSNAVRTVTFSLAWDCPVANFLGGKTYHRRYMKFYGTDGDAAANIAHDAILENRNWESLIEAWQRPTLEDKRLPEWLAQTYYLQLLMLTWSNGSPPVRSSVSIGGSNCSLDRSELGLKSIIDTPCQNDTTTDILGRVLGAVPHDIGIDDPWFEVNAYCLYNTNRWKDLNPKFVLQVYRDVVATGDKKFAQAVWPSVYVAMVYMDQFDKDGDGMIQNEGFPDQTYDTWSVSGISAYSGGLWVAALQAASALACKVGDKDSEDYFWYKFLKAKDVYQKLWNGSYFNYDNSGSRTSSSIQYARACGLLPVVDEDKARRTLDKVYNYNVLKVKCGKRGAVNGMLPDGTVWWIWHFKLQVESLKQPGLKKGLAWNIDDQYRSLLYMRPLAIWAMQWALSTPKLPKQEPKPAVEADSVGKHHAGFSKVARLLKLPQEQESRGVLQAIFDCTCKKILT</sequence>
<evidence type="ECO:0000313" key="4">
    <source>
        <dbReference type="Proteomes" id="UP000593560"/>
    </source>
</evidence>
<dbReference type="InterPro" id="IPR024462">
    <property type="entry name" value="GH116_N"/>
</dbReference>
<dbReference type="InterPro" id="IPR012341">
    <property type="entry name" value="6hp_glycosidase-like_sf"/>
</dbReference>
<dbReference type="PANTHER" id="PTHR12654:SF3">
    <property type="entry name" value="NON-LYSOSOMAL GLUCOSYLCERAMIDASE"/>
    <property type="match status" value="1"/>
</dbReference>
<organism evidence="3 4">
    <name type="scientific">Gossypium harknessii</name>
    <dbReference type="NCBI Taxonomy" id="34285"/>
    <lineage>
        <taxon>Eukaryota</taxon>
        <taxon>Viridiplantae</taxon>
        <taxon>Streptophyta</taxon>
        <taxon>Embryophyta</taxon>
        <taxon>Tracheophyta</taxon>
        <taxon>Spermatophyta</taxon>
        <taxon>Magnoliopsida</taxon>
        <taxon>eudicotyledons</taxon>
        <taxon>Gunneridae</taxon>
        <taxon>Pentapetalae</taxon>
        <taxon>rosids</taxon>
        <taxon>malvids</taxon>
        <taxon>Malvales</taxon>
        <taxon>Malvaceae</taxon>
        <taxon>Malvoideae</taxon>
        <taxon>Gossypium</taxon>
    </lineage>
</organism>
<dbReference type="EMBL" id="JABFAD010000002">
    <property type="protein sequence ID" value="MBA0792822.1"/>
    <property type="molecule type" value="Genomic_DNA"/>
</dbReference>
<dbReference type="Gene3D" id="1.50.10.10">
    <property type="match status" value="1"/>
</dbReference>
<dbReference type="Proteomes" id="UP000593560">
    <property type="component" value="Unassembled WGS sequence"/>
</dbReference>
<proteinExistence type="predicted"/>
<dbReference type="GO" id="GO:0008422">
    <property type="term" value="F:beta-glucosidase activity"/>
    <property type="evidence" value="ECO:0007669"/>
    <property type="project" value="TreeGrafter"/>
</dbReference>
<dbReference type="OrthoDB" id="990284at2759"/>
<dbReference type="PANTHER" id="PTHR12654">
    <property type="entry name" value="BILE ACID BETA-GLUCOSIDASE-RELATED"/>
    <property type="match status" value="1"/>
</dbReference>
<dbReference type="GO" id="GO:0005975">
    <property type="term" value="P:carbohydrate metabolic process"/>
    <property type="evidence" value="ECO:0007669"/>
    <property type="project" value="InterPro"/>
</dbReference>
<protein>
    <recommendedName>
        <fullName evidence="5">Glycosyl-hydrolase family 116 catalytic region domain-containing protein</fullName>
    </recommendedName>
</protein>
<evidence type="ECO:0000259" key="1">
    <source>
        <dbReference type="Pfam" id="PF04685"/>
    </source>
</evidence>
<name>A0A7J9G5K5_9ROSI</name>
<dbReference type="InterPro" id="IPR008928">
    <property type="entry name" value="6-hairpin_glycosidase_sf"/>
</dbReference>
<reference evidence="3 4" key="1">
    <citation type="journal article" date="2019" name="Genome Biol. Evol.">
        <title>Insights into the evolution of the New World diploid cottons (Gossypium, subgenus Houzingenia) based on genome sequencing.</title>
        <authorList>
            <person name="Grover C.E."/>
            <person name="Arick M.A. 2nd"/>
            <person name="Thrash A."/>
            <person name="Conover J.L."/>
            <person name="Sanders W.S."/>
            <person name="Peterson D.G."/>
            <person name="Frelichowski J.E."/>
            <person name="Scheffler J.A."/>
            <person name="Scheffler B.E."/>
            <person name="Wendel J.F."/>
        </authorList>
    </citation>
    <scope>NUCLEOTIDE SEQUENCE [LARGE SCALE GENOMIC DNA]</scope>
    <source>
        <strain evidence="3">0</strain>
        <tissue evidence="3">Leaf</tissue>
    </source>
</reference>
<comment type="caution">
    <text evidence="3">The sequence shown here is derived from an EMBL/GenBank/DDBJ whole genome shotgun (WGS) entry which is preliminary data.</text>
</comment>
<evidence type="ECO:0000259" key="2">
    <source>
        <dbReference type="Pfam" id="PF12215"/>
    </source>
</evidence>
<dbReference type="Pfam" id="PF12215">
    <property type="entry name" value="Glyco_hydr_116N"/>
    <property type="match status" value="1"/>
</dbReference>
<accession>A0A7J9G5K5</accession>
<gene>
    <name evidence="3" type="ORF">Gohar_017289</name>
</gene>
<evidence type="ECO:0008006" key="5">
    <source>
        <dbReference type="Google" id="ProtNLM"/>
    </source>
</evidence>
<dbReference type="InterPro" id="IPR052566">
    <property type="entry name" value="Non-lysos_glucosylceramidase"/>
</dbReference>